<dbReference type="GO" id="GO:0003677">
    <property type="term" value="F:DNA binding"/>
    <property type="evidence" value="ECO:0007669"/>
    <property type="project" value="UniProtKB-KW"/>
</dbReference>
<proteinExistence type="predicted"/>
<dbReference type="Proteomes" id="UP001295444">
    <property type="component" value="Chromosome 07"/>
</dbReference>
<dbReference type="InterPro" id="IPR010998">
    <property type="entry name" value="Integrase_recombinase_N"/>
</dbReference>
<gene>
    <name evidence="2" type="ORF">PECUL_23A020213</name>
</gene>
<evidence type="ECO:0000256" key="1">
    <source>
        <dbReference type="ARBA" id="ARBA00023125"/>
    </source>
</evidence>
<feature type="non-terminal residue" evidence="2">
    <location>
        <position position="1"/>
    </location>
</feature>
<sequence>KKDSGTNALPVQTPVKVVTCFQFKGQQQVMGYFNGRSMWQQEFIDSDSLELFTDASVAVSTWSTYVRAWNEWFKFNQSNNKDPFGEDKESAIQFTLVSMQKGFSKSKLACSLAGVDFFRKLCECKPIKQYFIVNQLVRGYRRASRVRDNRKPISFKVLSQLFVVLEEVCYSEYEVVLIRCSFIIAFFAALRISELVAKNQEDQGLKNWSGNRSSKFMDVIRIFWKGI</sequence>
<dbReference type="Gene3D" id="1.10.150.130">
    <property type="match status" value="1"/>
</dbReference>
<dbReference type="PANTHER" id="PTHR34605">
    <property type="entry name" value="PHAGE_INTEGRASE DOMAIN-CONTAINING PROTEIN"/>
    <property type="match status" value="1"/>
</dbReference>
<dbReference type="InterPro" id="IPR052925">
    <property type="entry name" value="Phage_Integrase-like_Recomb"/>
</dbReference>
<protein>
    <submittedName>
        <fullName evidence="2">Uncharacterized protein</fullName>
    </submittedName>
</protein>
<evidence type="ECO:0000313" key="3">
    <source>
        <dbReference type="Proteomes" id="UP001295444"/>
    </source>
</evidence>
<dbReference type="EMBL" id="OW240918">
    <property type="protein sequence ID" value="CAH2305830.1"/>
    <property type="molecule type" value="Genomic_DNA"/>
</dbReference>
<keyword evidence="1" id="KW-0238">DNA-binding</keyword>
<name>A0AAD1SM80_PELCU</name>
<reference evidence="2" key="1">
    <citation type="submission" date="2022-03" db="EMBL/GenBank/DDBJ databases">
        <authorList>
            <person name="Alioto T."/>
            <person name="Alioto T."/>
            <person name="Gomez Garrido J."/>
        </authorList>
    </citation>
    <scope>NUCLEOTIDE SEQUENCE</scope>
</reference>
<organism evidence="2 3">
    <name type="scientific">Pelobates cultripes</name>
    <name type="common">Western spadefoot toad</name>
    <dbReference type="NCBI Taxonomy" id="61616"/>
    <lineage>
        <taxon>Eukaryota</taxon>
        <taxon>Metazoa</taxon>
        <taxon>Chordata</taxon>
        <taxon>Craniata</taxon>
        <taxon>Vertebrata</taxon>
        <taxon>Euteleostomi</taxon>
        <taxon>Amphibia</taxon>
        <taxon>Batrachia</taxon>
        <taxon>Anura</taxon>
        <taxon>Pelobatoidea</taxon>
        <taxon>Pelobatidae</taxon>
        <taxon>Pelobates</taxon>
    </lineage>
</organism>
<keyword evidence="3" id="KW-1185">Reference proteome</keyword>
<feature type="non-terminal residue" evidence="2">
    <location>
        <position position="227"/>
    </location>
</feature>
<accession>A0AAD1SM80</accession>
<dbReference type="PANTHER" id="PTHR34605:SF8">
    <property type="entry name" value="FILAGGRIN-2-LIKE ISOFORM X1"/>
    <property type="match status" value="1"/>
</dbReference>
<evidence type="ECO:0000313" key="2">
    <source>
        <dbReference type="EMBL" id="CAH2305830.1"/>
    </source>
</evidence>
<dbReference type="AlphaFoldDB" id="A0AAD1SM80"/>